<feature type="non-terminal residue" evidence="1">
    <location>
        <position position="1"/>
    </location>
</feature>
<evidence type="ECO:0000313" key="1">
    <source>
        <dbReference type="EMBL" id="SPM27182.1"/>
    </source>
</evidence>
<evidence type="ECO:0000313" key="2">
    <source>
        <dbReference type="Proteomes" id="UP000241595"/>
    </source>
</evidence>
<proteinExistence type="predicted"/>
<reference evidence="1 2" key="1">
    <citation type="submission" date="2017-01" db="EMBL/GenBank/DDBJ databases">
        <authorList>
            <consortium name="Urmite Genomes"/>
        </authorList>
    </citation>
    <scope>NUCLEOTIDE SEQUENCE [LARGE SCALE GENOMIC DNA]</scope>
    <source>
        <strain evidence="1 2">AB308</strain>
    </source>
</reference>
<organism evidence="1 2">
    <name type="scientific">Mycobacterium terramassiliense</name>
    <dbReference type="NCBI Taxonomy" id="1841859"/>
    <lineage>
        <taxon>Bacteria</taxon>
        <taxon>Bacillati</taxon>
        <taxon>Actinomycetota</taxon>
        <taxon>Actinomycetes</taxon>
        <taxon>Mycobacteriales</taxon>
        <taxon>Mycobacteriaceae</taxon>
        <taxon>Mycobacterium</taxon>
    </lineage>
</organism>
<dbReference type="AlphaFoldDB" id="A0A2U3N6P4"/>
<accession>A0A2U3N6P4</accession>
<name>A0A2U3N6P4_9MYCO</name>
<dbReference type="Proteomes" id="UP000241595">
    <property type="component" value="Unassembled WGS sequence"/>
</dbReference>
<sequence length="64" mass="7467">VNEQRRREQAEAKQRAAEALRNVNRSTALPRGLRWMTGQAVQLQCSERRITGRQLYHGKYADRS</sequence>
<keyword evidence="2" id="KW-1185">Reference proteome</keyword>
<gene>
    <name evidence="1" type="ORF">MTAB308_657</name>
</gene>
<dbReference type="EMBL" id="FTRV01000009">
    <property type="protein sequence ID" value="SPM27182.1"/>
    <property type="molecule type" value="Genomic_DNA"/>
</dbReference>
<protein>
    <submittedName>
        <fullName evidence="1">Mycobacterium terramassiliense ORFan</fullName>
    </submittedName>
</protein>
<dbReference type="STRING" id="1841859.GCA_900157385_00653"/>